<dbReference type="GO" id="GO:0005886">
    <property type="term" value="C:plasma membrane"/>
    <property type="evidence" value="ECO:0007669"/>
    <property type="project" value="UniProtKB-SubCell"/>
</dbReference>
<dbReference type="EMBL" id="JAAOCX010000007">
    <property type="protein sequence ID" value="MBJ7632797.1"/>
    <property type="molecule type" value="Genomic_DNA"/>
</dbReference>
<feature type="domain" description="Mechanosensitive ion channel transmembrane helices 2/3" evidence="9">
    <location>
        <begin position="142"/>
        <end position="179"/>
    </location>
</feature>
<dbReference type="RefSeq" id="WP_003608125.1">
    <property type="nucleotide sequence ID" value="NZ_JAAOCJ010000006.1"/>
</dbReference>
<sequence>MKLFEHWLHYSFDWKSLGLALLIVVISIVLVNGIVRGVFHQIEKRIPDRFAGWTDVLMAFENPARVIVLFTGLLIALHTAHAPHLVTHFAHAIYRSVLMFSIGYGLYKLMGSLTVLLGHLGSRINFELDSIVMPFLTRSLQFVVMALTVTMILSDWGINVNGVFAGLGLAGLAISMAAQDPIKNLLGGIIIITEKPFQIGDWIKSPSVEGIAEDITFRSTLVRTFDGALVIVPNATLSNEPITNWSRMDTRKLTLTFYLDIATKTKDMMAAMTDVEAMLAEDDRFETGSQKAYINQVTTRGHEFMATAQFKMVDGADWAGTRADINMKIIRILAEHDIQLSAGVDTPTAKA</sequence>
<feature type="domain" description="Mechanosensitive ion channel MscS" evidence="8">
    <location>
        <begin position="180"/>
        <end position="247"/>
    </location>
</feature>
<dbReference type="SUPFAM" id="SSF50182">
    <property type="entry name" value="Sm-like ribonucleoproteins"/>
    <property type="match status" value="1"/>
</dbReference>
<reference evidence="11 12" key="2">
    <citation type="journal article" date="2021" name="Int. J. Food Microbiol.">
        <title>Safety demonstration of a microbial species for use in the food chain: Weissella confusa.</title>
        <authorList>
            <person name="Bourdichon F."/>
            <person name="Patrone V."/>
            <person name="Fontana A."/>
            <person name="Milani G."/>
            <person name="Morelli L."/>
        </authorList>
    </citation>
    <scope>NUCLEOTIDE SEQUENCE [LARGE SCALE GENOMIC DNA]</scope>
    <source>
        <strain evidence="10">CCUG 30943</strain>
        <strain evidence="11 12">CCUG 43002</strain>
    </source>
</reference>
<keyword evidence="4 7" id="KW-0812">Transmembrane</keyword>
<dbReference type="Gene3D" id="1.10.287.1260">
    <property type="match status" value="1"/>
</dbReference>
<evidence type="ECO:0000313" key="11">
    <source>
        <dbReference type="EMBL" id="MBJ7639280.1"/>
    </source>
</evidence>
<dbReference type="SUPFAM" id="SSF82861">
    <property type="entry name" value="Mechanosensitive channel protein MscS (YggB), transmembrane region"/>
    <property type="match status" value="1"/>
</dbReference>
<dbReference type="Proteomes" id="UP000808038">
    <property type="component" value="Unassembled WGS sequence"/>
</dbReference>
<evidence type="ECO:0000256" key="2">
    <source>
        <dbReference type="ARBA" id="ARBA00008017"/>
    </source>
</evidence>
<keyword evidence="6 7" id="KW-0472">Membrane</keyword>
<evidence type="ECO:0000256" key="4">
    <source>
        <dbReference type="ARBA" id="ARBA00022692"/>
    </source>
</evidence>
<comment type="caution">
    <text evidence="11">The sequence shown here is derived from an EMBL/GenBank/DDBJ whole genome shotgun (WGS) entry which is preliminary data.</text>
</comment>
<dbReference type="Gene3D" id="2.30.30.60">
    <property type="match status" value="1"/>
</dbReference>
<dbReference type="EMBL" id="JAAOCP010000008">
    <property type="protein sequence ID" value="MBJ7639280.1"/>
    <property type="molecule type" value="Genomic_DNA"/>
</dbReference>
<dbReference type="InterPro" id="IPR006685">
    <property type="entry name" value="MscS_channel_2nd"/>
</dbReference>
<comment type="subcellular location">
    <subcellularLocation>
        <location evidence="1">Cell membrane</location>
        <topology evidence="1">Multi-pass membrane protein</topology>
    </subcellularLocation>
</comment>
<dbReference type="Proteomes" id="UP000728106">
    <property type="component" value="Unassembled WGS sequence"/>
</dbReference>
<dbReference type="InterPro" id="IPR049142">
    <property type="entry name" value="MS_channel_1st"/>
</dbReference>
<evidence type="ECO:0000256" key="1">
    <source>
        <dbReference type="ARBA" id="ARBA00004651"/>
    </source>
</evidence>
<evidence type="ECO:0000259" key="8">
    <source>
        <dbReference type="Pfam" id="PF00924"/>
    </source>
</evidence>
<organism evidence="11 12">
    <name type="scientific">Weissella confusa</name>
    <name type="common">Lactobacillus confusus</name>
    <dbReference type="NCBI Taxonomy" id="1583"/>
    <lineage>
        <taxon>Bacteria</taxon>
        <taxon>Bacillati</taxon>
        <taxon>Bacillota</taxon>
        <taxon>Bacilli</taxon>
        <taxon>Lactobacillales</taxon>
        <taxon>Lactobacillaceae</taxon>
        <taxon>Weissella</taxon>
    </lineage>
</organism>
<dbReference type="InterPro" id="IPR023408">
    <property type="entry name" value="MscS_beta-dom_sf"/>
</dbReference>
<evidence type="ECO:0000259" key="9">
    <source>
        <dbReference type="Pfam" id="PF21088"/>
    </source>
</evidence>
<keyword evidence="3" id="KW-1003">Cell membrane</keyword>
<feature type="transmembrane region" description="Helical" evidence="7">
    <location>
        <begin position="92"/>
        <end position="110"/>
    </location>
</feature>
<evidence type="ECO:0000313" key="10">
    <source>
        <dbReference type="EMBL" id="MBJ7632797.1"/>
    </source>
</evidence>
<gene>
    <name evidence="11" type="ORF">HAU20_07775</name>
    <name evidence="10" type="ORF">HAU43_06830</name>
</gene>
<dbReference type="Pfam" id="PF00924">
    <property type="entry name" value="MS_channel_2nd"/>
    <property type="match status" value="1"/>
</dbReference>
<name>A0A4Z0RHR8_WEICO</name>
<dbReference type="InterPro" id="IPR011014">
    <property type="entry name" value="MscS_channel_TM-2"/>
</dbReference>
<dbReference type="AlphaFoldDB" id="A0A4Z0RHR8"/>
<protein>
    <submittedName>
        <fullName evidence="11">Mechanosensitive ion channel family protein</fullName>
    </submittedName>
</protein>
<dbReference type="PANTHER" id="PTHR30566">
    <property type="entry name" value="YNAI-RELATED MECHANOSENSITIVE ION CHANNEL"/>
    <property type="match status" value="1"/>
</dbReference>
<feature type="transmembrane region" description="Helical" evidence="7">
    <location>
        <begin position="66"/>
        <end position="86"/>
    </location>
</feature>
<accession>A0A4Z0RHR8</accession>
<dbReference type="GO" id="GO:0055085">
    <property type="term" value="P:transmembrane transport"/>
    <property type="evidence" value="ECO:0007669"/>
    <property type="project" value="InterPro"/>
</dbReference>
<evidence type="ECO:0000256" key="7">
    <source>
        <dbReference type="SAM" id="Phobius"/>
    </source>
</evidence>
<dbReference type="PANTHER" id="PTHR30566:SF5">
    <property type="entry name" value="MECHANOSENSITIVE ION CHANNEL PROTEIN 1, MITOCHONDRIAL-RELATED"/>
    <property type="match status" value="1"/>
</dbReference>
<dbReference type="InterPro" id="IPR010920">
    <property type="entry name" value="LSM_dom_sf"/>
</dbReference>
<feature type="transmembrane region" description="Helical" evidence="7">
    <location>
        <begin position="20"/>
        <end position="39"/>
    </location>
</feature>
<proteinExistence type="inferred from homology"/>
<keyword evidence="12" id="KW-1185">Reference proteome</keyword>
<reference evidence="11" key="1">
    <citation type="submission" date="2020-02" db="EMBL/GenBank/DDBJ databases">
        <authorList>
            <person name="Fontana A."/>
            <person name="Patrone V."/>
            <person name="Morelli L."/>
        </authorList>
    </citation>
    <scope>NUCLEOTIDE SEQUENCE</scope>
    <source>
        <strain evidence="10">CCUG 30943</strain>
        <strain evidence="11">CCUG 43002</strain>
    </source>
</reference>
<keyword evidence="5 7" id="KW-1133">Transmembrane helix</keyword>
<evidence type="ECO:0000256" key="5">
    <source>
        <dbReference type="ARBA" id="ARBA00022989"/>
    </source>
</evidence>
<evidence type="ECO:0000313" key="12">
    <source>
        <dbReference type="Proteomes" id="UP000728106"/>
    </source>
</evidence>
<feature type="transmembrane region" description="Helical" evidence="7">
    <location>
        <begin position="158"/>
        <end position="178"/>
    </location>
</feature>
<evidence type="ECO:0000256" key="6">
    <source>
        <dbReference type="ARBA" id="ARBA00023136"/>
    </source>
</evidence>
<dbReference type="Pfam" id="PF21088">
    <property type="entry name" value="MS_channel_1st"/>
    <property type="match status" value="1"/>
</dbReference>
<evidence type="ECO:0000256" key="3">
    <source>
        <dbReference type="ARBA" id="ARBA00022475"/>
    </source>
</evidence>
<comment type="similarity">
    <text evidence="2">Belongs to the MscS (TC 1.A.23) family.</text>
</comment>